<feature type="region of interest" description="Disordered" evidence="1">
    <location>
        <begin position="1"/>
        <end position="20"/>
    </location>
</feature>
<name>A0A1R3IG48_COCAP</name>
<sequence length="44" mass="5072">MRGKNMKQWEQRSEHGQWAMGNGQLAIGNWLSEKERSGLLVTEV</sequence>
<organism evidence="2 3">
    <name type="scientific">Corchorus capsularis</name>
    <name type="common">Jute</name>
    <dbReference type="NCBI Taxonomy" id="210143"/>
    <lineage>
        <taxon>Eukaryota</taxon>
        <taxon>Viridiplantae</taxon>
        <taxon>Streptophyta</taxon>
        <taxon>Embryophyta</taxon>
        <taxon>Tracheophyta</taxon>
        <taxon>Spermatophyta</taxon>
        <taxon>Magnoliopsida</taxon>
        <taxon>eudicotyledons</taxon>
        <taxon>Gunneridae</taxon>
        <taxon>Pentapetalae</taxon>
        <taxon>rosids</taxon>
        <taxon>malvids</taxon>
        <taxon>Malvales</taxon>
        <taxon>Malvaceae</taxon>
        <taxon>Grewioideae</taxon>
        <taxon>Apeibeae</taxon>
        <taxon>Corchorus</taxon>
    </lineage>
</organism>
<evidence type="ECO:0000313" key="2">
    <source>
        <dbReference type="EMBL" id="OMO81576.1"/>
    </source>
</evidence>
<comment type="caution">
    <text evidence="2">The sequence shown here is derived from an EMBL/GenBank/DDBJ whole genome shotgun (WGS) entry which is preliminary data.</text>
</comment>
<evidence type="ECO:0000256" key="1">
    <source>
        <dbReference type="SAM" id="MobiDB-lite"/>
    </source>
</evidence>
<proteinExistence type="predicted"/>
<dbReference type="AlphaFoldDB" id="A0A1R3IG48"/>
<dbReference type="EMBL" id="AWWV01010124">
    <property type="protein sequence ID" value="OMO81576.1"/>
    <property type="molecule type" value="Genomic_DNA"/>
</dbReference>
<gene>
    <name evidence="2" type="ORF">CCACVL1_12353</name>
</gene>
<keyword evidence="3" id="KW-1185">Reference proteome</keyword>
<dbReference type="Gramene" id="OMO81576">
    <property type="protein sequence ID" value="OMO81576"/>
    <property type="gene ID" value="CCACVL1_12353"/>
</dbReference>
<reference evidence="2 3" key="1">
    <citation type="submission" date="2013-09" db="EMBL/GenBank/DDBJ databases">
        <title>Corchorus capsularis genome sequencing.</title>
        <authorList>
            <person name="Alam M."/>
            <person name="Haque M.S."/>
            <person name="Islam M.S."/>
            <person name="Emdad E.M."/>
            <person name="Islam M.M."/>
            <person name="Ahmed B."/>
            <person name="Halim A."/>
            <person name="Hossen Q.M.M."/>
            <person name="Hossain M.Z."/>
            <person name="Ahmed R."/>
            <person name="Khan M.M."/>
            <person name="Islam R."/>
            <person name="Rashid M.M."/>
            <person name="Khan S.A."/>
            <person name="Rahman M.S."/>
            <person name="Alam M."/>
        </authorList>
    </citation>
    <scope>NUCLEOTIDE SEQUENCE [LARGE SCALE GENOMIC DNA]</scope>
    <source>
        <strain evidence="3">cv. CVL-1</strain>
        <tissue evidence="2">Whole seedling</tissue>
    </source>
</reference>
<protein>
    <submittedName>
        <fullName evidence="2">Uncharacterized protein</fullName>
    </submittedName>
</protein>
<evidence type="ECO:0000313" key="3">
    <source>
        <dbReference type="Proteomes" id="UP000188268"/>
    </source>
</evidence>
<dbReference type="Proteomes" id="UP000188268">
    <property type="component" value="Unassembled WGS sequence"/>
</dbReference>
<accession>A0A1R3IG48</accession>